<sequence length="205" mass="23436">MVVILLLLSVALAITAWIILRARKFGQSPQDELLAQITSSPNYTNGQFHNLIPTQKLTNDSYIFSILWNDFFYGNKETVPSQNLPAIKTDLNALASNEDLLIWLGHSYYYVQLHGKRILIDLVLSDYAPHSLFLNKAFSGTTSYRVIDLPEIDYLLILHDHWDHLDYPTVTGLYNKVKQAIVPLGVGAHLRYWRYSKNRMTGIAN</sequence>
<evidence type="ECO:0000259" key="1">
    <source>
        <dbReference type="Pfam" id="PF12706"/>
    </source>
</evidence>
<dbReference type="InterPro" id="IPR036866">
    <property type="entry name" value="RibonucZ/Hydroxyglut_hydro"/>
</dbReference>
<dbReference type="Proteomes" id="UP000247483">
    <property type="component" value="Unassembled WGS sequence"/>
</dbReference>
<accession>A0A2V4DVF4</accession>
<evidence type="ECO:0000313" key="3">
    <source>
        <dbReference type="Proteomes" id="UP000247483"/>
    </source>
</evidence>
<comment type="caution">
    <text evidence="2">The sequence shown here is derived from an EMBL/GenBank/DDBJ whole genome shotgun (WGS) entry which is preliminary data.</text>
</comment>
<dbReference type="Pfam" id="PF12706">
    <property type="entry name" value="Lactamase_B_2"/>
    <property type="match status" value="1"/>
</dbReference>
<dbReference type="InterPro" id="IPR001279">
    <property type="entry name" value="Metallo-B-lactamas"/>
</dbReference>
<dbReference type="Gene3D" id="3.60.15.10">
    <property type="entry name" value="Ribonuclease Z/Hydroxyacylglutathione hydrolase-like"/>
    <property type="match status" value="1"/>
</dbReference>
<dbReference type="RefSeq" id="WP_110424217.1">
    <property type="nucleotide sequence ID" value="NZ_QGLP01000006.1"/>
</dbReference>
<proteinExistence type="predicted"/>
<dbReference type="AlphaFoldDB" id="A0A2V4DVF4"/>
<dbReference type="PANTHER" id="PTHR15032:SF4">
    <property type="entry name" value="N-ACYL-PHOSPHATIDYLETHANOLAMINE-HYDROLYZING PHOSPHOLIPASE D"/>
    <property type="match status" value="1"/>
</dbReference>
<dbReference type="GO" id="GO:0005737">
    <property type="term" value="C:cytoplasm"/>
    <property type="evidence" value="ECO:0007669"/>
    <property type="project" value="TreeGrafter"/>
</dbReference>
<feature type="domain" description="Metallo-beta-lactamase" evidence="1">
    <location>
        <begin position="117"/>
        <end position="194"/>
    </location>
</feature>
<dbReference type="EMBL" id="QGLP01000006">
    <property type="protein sequence ID" value="PXZ03469.1"/>
    <property type="molecule type" value="Genomic_DNA"/>
</dbReference>
<reference evidence="2 3" key="1">
    <citation type="submission" date="2018-05" db="EMBL/GenBank/DDBJ databases">
        <title>Reference genomes for bee gut microbiota database.</title>
        <authorList>
            <person name="Ellegaard K.M."/>
        </authorList>
    </citation>
    <scope>NUCLEOTIDE SEQUENCE [LARGE SCALE GENOMIC DNA]</scope>
    <source>
        <strain evidence="2 3">ESL0177</strain>
    </source>
</reference>
<organism evidence="2 3">
    <name type="scientific">Gilliamella apicola</name>
    <dbReference type="NCBI Taxonomy" id="1196095"/>
    <lineage>
        <taxon>Bacteria</taxon>
        <taxon>Pseudomonadati</taxon>
        <taxon>Pseudomonadota</taxon>
        <taxon>Gammaproteobacteria</taxon>
        <taxon>Orbales</taxon>
        <taxon>Orbaceae</taxon>
        <taxon>Gilliamella</taxon>
    </lineage>
</organism>
<dbReference type="SUPFAM" id="SSF56281">
    <property type="entry name" value="Metallo-hydrolase/oxidoreductase"/>
    <property type="match status" value="1"/>
</dbReference>
<dbReference type="PANTHER" id="PTHR15032">
    <property type="entry name" value="N-ACYL-PHOSPHATIDYLETHANOLAMINE-HYDROLYZING PHOSPHOLIPASE D"/>
    <property type="match status" value="1"/>
</dbReference>
<evidence type="ECO:0000313" key="2">
    <source>
        <dbReference type="EMBL" id="PXZ03469.1"/>
    </source>
</evidence>
<name>A0A2V4DVF4_9GAMM</name>
<protein>
    <recommendedName>
        <fullName evidence="1">Metallo-beta-lactamase domain-containing protein</fullName>
    </recommendedName>
</protein>
<gene>
    <name evidence="2" type="ORF">DKK79_11540</name>
</gene>